<evidence type="ECO:0000313" key="2">
    <source>
        <dbReference type="Proteomes" id="UP000054928"/>
    </source>
</evidence>
<protein>
    <submittedName>
        <fullName evidence="1">Uncharacterized protein</fullName>
    </submittedName>
</protein>
<dbReference type="AlphaFoldDB" id="A0A0P1AL08"/>
<organism evidence="1 2">
    <name type="scientific">Plasmopara halstedii</name>
    <name type="common">Downy mildew of sunflower</name>
    <dbReference type="NCBI Taxonomy" id="4781"/>
    <lineage>
        <taxon>Eukaryota</taxon>
        <taxon>Sar</taxon>
        <taxon>Stramenopiles</taxon>
        <taxon>Oomycota</taxon>
        <taxon>Peronosporomycetes</taxon>
        <taxon>Peronosporales</taxon>
        <taxon>Peronosporaceae</taxon>
        <taxon>Plasmopara</taxon>
    </lineage>
</organism>
<reference evidence="2" key="1">
    <citation type="submission" date="2014-09" db="EMBL/GenBank/DDBJ databases">
        <authorList>
            <person name="Sharma Rahul"/>
            <person name="Thines Marco"/>
        </authorList>
    </citation>
    <scope>NUCLEOTIDE SEQUENCE [LARGE SCALE GENOMIC DNA]</scope>
</reference>
<evidence type="ECO:0000313" key="1">
    <source>
        <dbReference type="EMBL" id="CEG41644.1"/>
    </source>
</evidence>
<keyword evidence="2" id="KW-1185">Reference proteome</keyword>
<dbReference type="RefSeq" id="XP_024578013.1">
    <property type="nucleotide sequence ID" value="XM_024727435.1"/>
</dbReference>
<name>A0A0P1AL08_PLAHL</name>
<dbReference type="GeneID" id="36407031"/>
<sequence length="64" mass="7100">MKYHDLGKHHLVMLGLNDSFDRTLTMSASMLTSSNIPRNTAEIPRAATFSVSPSISKIWIIPSL</sequence>
<accession>A0A0P1AL08</accession>
<dbReference type="EMBL" id="CCYD01000553">
    <property type="protein sequence ID" value="CEG41644.1"/>
    <property type="molecule type" value="Genomic_DNA"/>
</dbReference>
<dbReference type="Proteomes" id="UP000054928">
    <property type="component" value="Unassembled WGS sequence"/>
</dbReference>
<proteinExistence type="predicted"/>